<sequence>MHPLIATTLFVIDDSLCDQLEPGLNLCRLFYRLFGSHSHERTTTRACLRKLFLPPEIREENLPRKWLVKANSNGIGTQFKLNVRRNSRRKSIGVSQALPVHVSHYIVIIIGFIHVLLTCDFGSLKFYRVNS</sequence>
<proteinExistence type="predicted"/>
<keyword evidence="3" id="KW-1185">Reference proteome</keyword>
<reference evidence="2 3" key="1">
    <citation type="submission" date="2016-08" db="EMBL/GenBank/DDBJ databases">
        <authorList>
            <consortium name="Lentinula edodes genome sequencing consortium"/>
            <person name="Sakamoto Y."/>
            <person name="Nakade K."/>
            <person name="Sato S."/>
            <person name="Yoshida Y."/>
            <person name="Miyazaki K."/>
            <person name="Natsume S."/>
            <person name="Konno N."/>
        </authorList>
    </citation>
    <scope>NUCLEOTIDE SEQUENCE [LARGE SCALE GENOMIC DNA]</scope>
    <source>
        <strain evidence="2 3">NBRC 111202</strain>
    </source>
</reference>
<protein>
    <submittedName>
        <fullName evidence="2">Uncharacterized protein</fullName>
    </submittedName>
</protein>
<gene>
    <name evidence="2" type="ORF">LENED_004099</name>
</gene>
<evidence type="ECO:0000313" key="3">
    <source>
        <dbReference type="Proteomes" id="UP000188533"/>
    </source>
</evidence>
<comment type="caution">
    <text evidence="2">The sequence shown here is derived from an EMBL/GenBank/DDBJ whole genome shotgun (WGS) entry which is preliminary data.</text>
</comment>
<evidence type="ECO:0000256" key="1">
    <source>
        <dbReference type="SAM" id="Phobius"/>
    </source>
</evidence>
<feature type="transmembrane region" description="Helical" evidence="1">
    <location>
        <begin position="105"/>
        <end position="127"/>
    </location>
</feature>
<dbReference type="EMBL" id="BDGU01000096">
    <property type="protein sequence ID" value="GAW02443.1"/>
    <property type="molecule type" value="Genomic_DNA"/>
</dbReference>
<keyword evidence="1" id="KW-0812">Transmembrane</keyword>
<dbReference type="Proteomes" id="UP000188533">
    <property type="component" value="Unassembled WGS sequence"/>
</dbReference>
<name>A0A1Q3E5C8_LENED</name>
<evidence type="ECO:0000313" key="2">
    <source>
        <dbReference type="EMBL" id="GAW02443.1"/>
    </source>
</evidence>
<organism evidence="2 3">
    <name type="scientific">Lentinula edodes</name>
    <name type="common">Shiitake mushroom</name>
    <name type="synonym">Lentinus edodes</name>
    <dbReference type="NCBI Taxonomy" id="5353"/>
    <lineage>
        <taxon>Eukaryota</taxon>
        <taxon>Fungi</taxon>
        <taxon>Dikarya</taxon>
        <taxon>Basidiomycota</taxon>
        <taxon>Agaricomycotina</taxon>
        <taxon>Agaricomycetes</taxon>
        <taxon>Agaricomycetidae</taxon>
        <taxon>Agaricales</taxon>
        <taxon>Marasmiineae</taxon>
        <taxon>Omphalotaceae</taxon>
        <taxon>Lentinula</taxon>
    </lineage>
</organism>
<accession>A0A1Q3E5C8</accession>
<keyword evidence="1" id="KW-0472">Membrane</keyword>
<reference evidence="2 3" key="2">
    <citation type="submission" date="2017-02" db="EMBL/GenBank/DDBJ databases">
        <title>A genome survey and senescence transcriptome analysis in Lentinula edodes.</title>
        <authorList>
            <person name="Sakamoto Y."/>
            <person name="Nakade K."/>
            <person name="Sato S."/>
            <person name="Yoshida Y."/>
            <person name="Miyazaki K."/>
            <person name="Natsume S."/>
            <person name="Konno N."/>
        </authorList>
    </citation>
    <scope>NUCLEOTIDE SEQUENCE [LARGE SCALE GENOMIC DNA]</scope>
    <source>
        <strain evidence="2 3">NBRC 111202</strain>
    </source>
</reference>
<keyword evidence="1" id="KW-1133">Transmembrane helix</keyword>
<dbReference type="AlphaFoldDB" id="A0A1Q3E5C8"/>